<dbReference type="RefSeq" id="YP_009279532.1">
    <property type="nucleotide sequence ID" value="NC_031014.1"/>
</dbReference>
<dbReference type="GeneID" id="29062521"/>
<proteinExistence type="predicted"/>
<gene>
    <name evidence="1" type="ORF">Andromeda_10</name>
</gene>
<evidence type="ECO:0000313" key="2">
    <source>
        <dbReference type="Proteomes" id="UP000203308"/>
    </source>
</evidence>
<dbReference type="EMBL" id="KX458241">
    <property type="protein sequence ID" value="ANU79085.1"/>
    <property type="molecule type" value="Genomic_DNA"/>
</dbReference>
<protein>
    <submittedName>
        <fullName evidence="1">Uncharacterized protein</fullName>
    </submittedName>
</protein>
<evidence type="ECO:0000313" key="1">
    <source>
        <dbReference type="EMBL" id="ANU79085.1"/>
    </source>
</evidence>
<name>A0A1B1SEK8_9CAUD</name>
<keyword evidence="2" id="KW-1185">Reference proteome</keyword>
<organism evidence="1 2">
    <name type="scientific">Pseudomonas phage Andromeda</name>
    <dbReference type="NCBI Taxonomy" id="1873949"/>
    <lineage>
        <taxon>Viruses</taxon>
        <taxon>Duplodnaviria</taxon>
        <taxon>Heunggongvirae</taxon>
        <taxon>Uroviricota</taxon>
        <taxon>Caudoviricetes</taxon>
        <taxon>Autographivirales</taxon>
        <taxon>Autonotataviridae</taxon>
        <taxon>Bifseptvirus</taxon>
        <taxon>Bifseptvirus andromeda</taxon>
    </lineage>
</organism>
<reference evidence="1 2" key="1">
    <citation type="submission" date="2016-06" db="EMBL/GenBank/DDBJ databases">
        <title>Genomic analysis of Andromeda: A phiKMVlikevirus infecting Pseudomonas syringae.</title>
        <authorList>
            <person name="Magill D.J."/>
            <person name="Krylov V.N."/>
            <person name="McGrath J.W."/>
            <person name="Allen C.C.R."/>
            <person name="Quinn J.P."/>
            <person name="Kulakov L.A."/>
        </authorList>
    </citation>
    <scope>NUCLEOTIDE SEQUENCE [LARGE SCALE GENOMIC DNA]</scope>
</reference>
<dbReference type="Proteomes" id="UP000203308">
    <property type="component" value="Segment"/>
</dbReference>
<accession>A0A1B1SEK8</accession>
<dbReference type="KEGG" id="vg:29062521"/>
<sequence length="90" mass="10643">MLIKIAAFLIALSQRITEELIDMHEERRQAVYDWQSTQFSKEEARHKRKLARINRVSKENHTALDEQGQKQAERRRNRAACVKLLKALND</sequence>